<protein>
    <submittedName>
        <fullName evidence="2">Uncharacterized protein</fullName>
    </submittedName>
</protein>
<evidence type="ECO:0000313" key="2">
    <source>
        <dbReference type="EMBL" id="CAF4363157.1"/>
    </source>
</evidence>
<dbReference type="AlphaFoldDB" id="A0A820LW43"/>
<evidence type="ECO:0000313" key="3">
    <source>
        <dbReference type="EMBL" id="CAF4468327.1"/>
    </source>
</evidence>
<feature type="compositionally biased region" description="Low complexity" evidence="1">
    <location>
        <begin position="65"/>
        <end position="77"/>
    </location>
</feature>
<dbReference type="EMBL" id="CAJOBP010002586">
    <property type="protein sequence ID" value="CAF4363157.1"/>
    <property type="molecule type" value="Genomic_DNA"/>
</dbReference>
<dbReference type="EMBL" id="CAJOBO010002792">
    <property type="protein sequence ID" value="CAF4468327.1"/>
    <property type="molecule type" value="Genomic_DNA"/>
</dbReference>
<sequence>MSTTDMKCNLTVLNLIEHDILHNGTTCNICQQPIGKHIYQHEIVNEIKNVKYEYDEPILEEKNESLSLSPNSEGSSNVGPRSQSTKSGGRESMKSSASSEAKDRIPSAPLSQDSETVKKNIAIINKQKNTAMVAASTERFILCTSFIRKYHCSHTGSNNVEELYNRILSMINKDTNRVYHLMKHARHSCFGLVQITMNDDQLMDLFKFLNNYLPPIFEENI</sequence>
<accession>A0A820LW43</accession>
<keyword evidence="4" id="KW-1185">Reference proteome</keyword>
<evidence type="ECO:0000256" key="1">
    <source>
        <dbReference type="SAM" id="MobiDB-lite"/>
    </source>
</evidence>
<name>A0A820LW43_9BILA</name>
<gene>
    <name evidence="3" type="ORF">HFQ381_LOCUS25237</name>
    <name evidence="2" type="ORF">UJA718_LOCUS16581</name>
</gene>
<proteinExistence type="predicted"/>
<organism evidence="2 4">
    <name type="scientific">Rotaria socialis</name>
    <dbReference type="NCBI Taxonomy" id="392032"/>
    <lineage>
        <taxon>Eukaryota</taxon>
        <taxon>Metazoa</taxon>
        <taxon>Spiralia</taxon>
        <taxon>Gnathifera</taxon>
        <taxon>Rotifera</taxon>
        <taxon>Eurotatoria</taxon>
        <taxon>Bdelloidea</taxon>
        <taxon>Philodinida</taxon>
        <taxon>Philodinidae</taxon>
        <taxon>Rotaria</taxon>
    </lineage>
</organism>
<feature type="region of interest" description="Disordered" evidence="1">
    <location>
        <begin position="65"/>
        <end position="113"/>
    </location>
</feature>
<comment type="caution">
    <text evidence="2">The sequence shown here is derived from an EMBL/GenBank/DDBJ whole genome shotgun (WGS) entry which is preliminary data.</text>
</comment>
<dbReference type="Proteomes" id="UP000663873">
    <property type="component" value="Unassembled WGS sequence"/>
</dbReference>
<evidence type="ECO:0000313" key="4">
    <source>
        <dbReference type="Proteomes" id="UP000663873"/>
    </source>
</evidence>
<dbReference type="Proteomes" id="UP000663851">
    <property type="component" value="Unassembled WGS sequence"/>
</dbReference>
<reference evidence="2" key="1">
    <citation type="submission" date="2021-02" db="EMBL/GenBank/DDBJ databases">
        <authorList>
            <person name="Nowell W R."/>
        </authorList>
    </citation>
    <scope>NUCLEOTIDE SEQUENCE</scope>
</reference>